<keyword evidence="5 7" id="KW-0807">Transducer</keyword>
<dbReference type="InterPro" id="IPR009016">
    <property type="entry name" value="Fe_hydrogenase"/>
</dbReference>
<evidence type="ECO:0000313" key="13">
    <source>
        <dbReference type="Proteomes" id="UP000295832"/>
    </source>
</evidence>
<dbReference type="Gene3D" id="3.40.50.1780">
    <property type="match status" value="1"/>
</dbReference>
<dbReference type="PROSITE" id="PS51379">
    <property type="entry name" value="4FE4S_FER_2"/>
    <property type="match status" value="2"/>
</dbReference>
<keyword evidence="13" id="KW-1185">Reference proteome</keyword>
<comment type="similarity">
    <text evidence="6">Belongs to the methyl-accepting chemotaxis (MCP) protein family.</text>
</comment>
<organism evidence="12 13">
    <name type="scientific">Orenia marismortui</name>
    <dbReference type="NCBI Taxonomy" id="46469"/>
    <lineage>
        <taxon>Bacteria</taxon>
        <taxon>Bacillati</taxon>
        <taxon>Bacillota</taxon>
        <taxon>Clostridia</taxon>
        <taxon>Halanaerobiales</taxon>
        <taxon>Halobacteroidaceae</taxon>
        <taxon>Orenia</taxon>
    </lineage>
</organism>
<dbReference type="Pfam" id="PF00015">
    <property type="entry name" value="MCPsignal"/>
    <property type="match status" value="1"/>
</dbReference>
<evidence type="ECO:0000259" key="9">
    <source>
        <dbReference type="PROSITE" id="PS50111"/>
    </source>
</evidence>
<gene>
    <name evidence="12" type="ORF">C7959_1326</name>
</gene>
<reference evidence="12 13" key="1">
    <citation type="submission" date="2019-03" db="EMBL/GenBank/DDBJ databases">
        <title>Subsurface microbial communities from deep shales in Ohio and West Virginia, USA.</title>
        <authorList>
            <person name="Wrighton K."/>
        </authorList>
    </citation>
    <scope>NUCLEOTIDE SEQUENCE [LARGE SCALE GENOMIC DNA]</scope>
    <source>
        <strain evidence="12 13">MSL 6dP</strain>
    </source>
</reference>
<dbReference type="PANTHER" id="PTHR32089">
    <property type="entry name" value="METHYL-ACCEPTING CHEMOTAXIS PROTEIN MCPB"/>
    <property type="match status" value="1"/>
</dbReference>
<dbReference type="InterPro" id="IPR007202">
    <property type="entry name" value="4Fe-4S_dom"/>
</dbReference>
<dbReference type="GO" id="GO:0006935">
    <property type="term" value="P:chemotaxis"/>
    <property type="evidence" value="ECO:0007669"/>
    <property type="project" value="InterPro"/>
</dbReference>
<keyword evidence="2" id="KW-0479">Metal-binding</keyword>
<evidence type="ECO:0000256" key="7">
    <source>
        <dbReference type="PROSITE-ProRule" id="PRU00284"/>
    </source>
</evidence>
<keyword evidence="8" id="KW-0175">Coiled coil</keyword>
<evidence type="ECO:0000256" key="5">
    <source>
        <dbReference type="ARBA" id="ARBA00023224"/>
    </source>
</evidence>
<dbReference type="AlphaFoldDB" id="A0A4R8GZV2"/>
<dbReference type="Gene3D" id="3.30.70.20">
    <property type="match status" value="1"/>
</dbReference>
<evidence type="ECO:0000313" key="12">
    <source>
        <dbReference type="EMBL" id="TDX48211.1"/>
    </source>
</evidence>
<dbReference type="SUPFAM" id="SSF53920">
    <property type="entry name" value="Fe-only hydrogenase"/>
    <property type="match status" value="1"/>
</dbReference>
<keyword evidence="1" id="KW-0004">4Fe-4S</keyword>
<feature type="domain" description="4Fe-4S" evidence="11">
    <location>
        <begin position="382"/>
        <end position="444"/>
    </location>
</feature>
<evidence type="ECO:0000256" key="4">
    <source>
        <dbReference type="ARBA" id="ARBA00023014"/>
    </source>
</evidence>
<protein>
    <submittedName>
        <fullName evidence="12">4Fe-4S binding protein</fullName>
    </submittedName>
</protein>
<dbReference type="SMART" id="SM00283">
    <property type="entry name" value="MA"/>
    <property type="match status" value="1"/>
</dbReference>
<dbReference type="InterPro" id="IPR004108">
    <property type="entry name" value="Fe_hydrogenase_lsu_C"/>
</dbReference>
<name>A0A4R8GZV2_9FIRM</name>
<feature type="coiled-coil region" evidence="8">
    <location>
        <begin position="446"/>
        <end position="508"/>
    </location>
</feature>
<sequence length="634" mass="72269">MNKSKYLINVDEESCVNCHRCIAVCPTKFCNDGSKDYVTVNPDLCVGCGNCLDACDHNARVIIDDFEDFVVDLKQEKMVAIVAPAIAVNFPDDYLRFNSWLKSLGIEAVFDVSFGAELTVKSYLEYIKKENPKCVIAQPCPSLVNYIQIYKPELIDYLAPYDSPMLHTIKMIKEFYPEYKDHKIVAISPCVAKKREFEETGFGDYNVTFHSLAEYIKLNVNLNSFAEEDYDNPSAERAILFPKPGGLLATAKRELPELENRTRKIEGAEIIYEYLDKLGESIKKDFNPLLIDCLNCEFGCMVGTAVSAEQKEANIDEIDYLIQKRNEEMQKRYKQDKSFIAKKQGEMQLKKVLNEKWDEELYRRKYKDLSSNYNLKNPSEKELDNIYNQMKKYNQEDREINCNSCGYFSCEDMAKAIHNNLNKKENCHFYKRDLIRERKDLSTEHIEKIADSVENLSATMEELDASNETVVHKSEITAQKANRSLNFLDRLVEDAVDLDKNVDDLDRIVEAITAIAEQTNLLALNASIEAARAGEVGKGFAVVAEEIRALAEQSKDEVEKIKPFSQNLQSEFETILVGAKESLSNIKDSVENSEDIVASTEEIGAVIAEVNHEVENLNYANKDFLNQLAEDNEE</sequence>
<dbReference type="EMBL" id="SOEG01000032">
    <property type="protein sequence ID" value="TDX48211.1"/>
    <property type="molecule type" value="Genomic_DNA"/>
</dbReference>
<dbReference type="InterPro" id="IPR004089">
    <property type="entry name" value="MCPsignal_dom"/>
</dbReference>
<comment type="caution">
    <text evidence="12">The sequence shown here is derived from an EMBL/GenBank/DDBJ whole genome shotgun (WGS) entry which is preliminary data.</text>
</comment>
<dbReference type="GO" id="GO:0051539">
    <property type="term" value="F:4 iron, 4 sulfur cluster binding"/>
    <property type="evidence" value="ECO:0007669"/>
    <property type="project" value="UniProtKB-KW"/>
</dbReference>
<keyword evidence="4" id="KW-0411">Iron-sulfur</keyword>
<dbReference type="Proteomes" id="UP000295832">
    <property type="component" value="Unassembled WGS sequence"/>
</dbReference>
<dbReference type="InterPro" id="IPR004090">
    <property type="entry name" value="Chemotax_Me-accpt_rcpt"/>
</dbReference>
<accession>A0A4R8GZV2</accession>
<dbReference type="Pfam" id="PF02906">
    <property type="entry name" value="Fe_hyd_lg_C"/>
    <property type="match status" value="1"/>
</dbReference>
<evidence type="ECO:0000256" key="1">
    <source>
        <dbReference type="ARBA" id="ARBA00022485"/>
    </source>
</evidence>
<dbReference type="PRINTS" id="PR00260">
    <property type="entry name" value="CHEMTRNSDUCR"/>
</dbReference>
<evidence type="ECO:0000259" key="10">
    <source>
        <dbReference type="PROSITE" id="PS51379"/>
    </source>
</evidence>
<dbReference type="STRING" id="926561.GCA_000379025_02451"/>
<proteinExistence type="inferred from homology"/>
<dbReference type="GO" id="GO:0004888">
    <property type="term" value="F:transmembrane signaling receptor activity"/>
    <property type="evidence" value="ECO:0007669"/>
    <property type="project" value="InterPro"/>
</dbReference>
<feature type="domain" description="Methyl-accepting transducer" evidence="9">
    <location>
        <begin position="435"/>
        <end position="634"/>
    </location>
</feature>
<dbReference type="GO" id="GO:0007165">
    <property type="term" value="P:signal transduction"/>
    <property type="evidence" value="ECO:0007669"/>
    <property type="project" value="UniProtKB-KW"/>
</dbReference>
<feature type="domain" description="4Fe-4S ferredoxin-type" evidence="10">
    <location>
        <begin position="6"/>
        <end position="35"/>
    </location>
</feature>
<evidence type="ECO:0000259" key="11">
    <source>
        <dbReference type="PROSITE" id="PS51656"/>
    </source>
</evidence>
<dbReference type="Gene3D" id="1.10.287.950">
    <property type="entry name" value="Methyl-accepting chemotaxis protein"/>
    <property type="match status" value="1"/>
</dbReference>
<dbReference type="PROSITE" id="PS51656">
    <property type="entry name" value="4FE4S"/>
    <property type="match status" value="1"/>
</dbReference>
<dbReference type="SUPFAM" id="SSF54862">
    <property type="entry name" value="4Fe-4S ferredoxins"/>
    <property type="match status" value="1"/>
</dbReference>
<evidence type="ECO:0000256" key="3">
    <source>
        <dbReference type="ARBA" id="ARBA00023004"/>
    </source>
</evidence>
<dbReference type="GO" id="GO:0046872">
    <property type="term" value="F:metal ion binding"/>
    <property type="evidence" value="ECO:0007669"/>
    <property type="project" value="UniProtKB-KW"/>
</dbReference>
<keyword evidence="3" id="KW-0408">Iron</keyword>
<dbReference type="PROSITE" id="PS50111">
    <property type="entry name" value="CHEMOTAXIS_TRANSDUC_2"/>
    <property type="match status" value="1"/>
</dbReference>
<dbReference type="InterPro" id="IPR017896">
    <property type="entry name" value="4Fe4S_Fe-S-bd"/>
</dbReference>
<dbReference type="GO" id="GO:0016020">
    <property type="term" value="C:membrane"/>
    <property type="evidence" value="ECO:0007669"/>
    <property type="project" value="InterPro"/>
</dbReference>
<dbReference type="RefSeq" id="WP_166667997.1">
    <property type="nucleotide sequence ID" value="NZ_SOEG01000032.1"/>
</dbReference>
<evidence type="ECO:0000256" key="2">
    <source>
        <dbReference type="ARBA" id="ARBA00022723"/>
    </source>
</evidence>
<dbReference type="SUPFAM" id="SSF58104">
    <property type="entry name" value="Methyl-accepting chemotaxis protein (MCP) signaling domain"/>
    <property type="match status" value="1"/>
</dbReference>
<feature type="domain" description="4Fe-4S ferredoxin-type" evidence="10">
    <location>
        <begin position="36"/>
        <end position="65"/>
    </location>
</feature>
<dbReference type="Pfam" id="PF13187">
    <property type="entry name" value="Fer4_9"/>
    <property type="match status" value="1"/>
</dbReference>
<evidence type="ECO:0000256" key="6">
    <source>
        <dbReference type="ARBA" id="ARBA00029447"/>
    </source>
</evidence>
<evidence type="ECO:0000256" key="8">
    <source>
        <dbReference type="SAM" id="Coils"/>
    </source>
</evidence>
<dbReference type="PANTHER" id="PTHR32089:SF112">
    <property type="entry name" value="LYSOZYME-LIKE PROTEIN-RELATED"/>
    <property type="match status" value="1"/>
</dbReference>